<reference evidence="1" key="3">
    <citation type="submission" date="2025-09" db="UniProtKB">
        <authorList>
            <consortium name="Ensembl"/>
        </authorList>
    </citation>
    <scope>IDENTIFICATION</scope>
</reference>
<sequence length="43" mass="5161">MRWLTFLKIQKELHFQVFFGSKSCYRPIDRRFQSVAISLQTGP</sequence>
<proteinExistence type="predicted"/>
<accession>H2YEP5</accession>
<evidence type="ECO:0000313" key="1">
    <source>
        <dbReference type="Ensembl" id="ENSCSAVP00000003793.1"/>
    </source>
</evidence>
<dbReference type="HOGENOM" id="CLU_3241875_0_0_1"/>
<dbReference type="GeneTree" id="ENSGT00660000096227"/>
<dbReference type="Ensembl" id="ENSCSAVT00000003850.1">
    <property type="protein sequence ID" value="ENSCSAVP00000003793.1"/>
    <property type="gene ID" value="ENSCSAVG00000002243.1"/>
</dbReference>
<dbReference type="AlphaFoldDB" id="H2YEP5"/>
<organism evidence="1 2">
    <name type="scientific">Ciona savignyi</name>
    <name type="common">Pacific transparent sea squirt</name>
    <dbReference type="NCBI Taxonomy" id="51511"/>
    <lineage>
        <taxon>Eukaryota</taxon>
        <taxon>Metazoa</taxon>
        <taxon>Chordata</taxon>
        <taxon>Tunicata</taxon>
        <taxon>Ascidiacea</taxon>
        <taxon>Phlebobranchia</taxon>
        <taxon>Cionidae</taxon>
        <taxon>Ciona</taxon>
    </lineage>
</organism>
<evidence type="ECO:0000313" key="2">
    <source>
        <dbReference type="Proteomes" id="UP000007875"/>
    </source>
</evidence>
<protein>
    <submittedName>
        <fullName evidence="1">Uncharacterized protein</fullName>
    </submittedName>
</protein>
<reference evidence="2" key="1">
    <citation type="submission" date="2003-08" db="EMBL/GenBank/DDBJ databases">
        <authorList>
            <person name="Birren B."/>
            <person name="Nusbaum C."/>
            <person name="Abebe A."/>
            <person name="Abouelleil A."/>
            <person name="Adekoya E."/>
            <person name="Ait-zahra M."/>
            <person name="Allen N."/>
            <person name="Allen T."/>
            <person name="An P."/>
            <person name="Anderson M."/>
            <person name="Anderson S."/>
            <person name="Arachchi H."/>
            <person name="Armbruster J."/>
            <person name="Bachantsang P."/>
            <person name="Baldwin J."/>
            <person name="Barry A."/>
            <person name="Bayul T."/>
            <person name="Blitshsteyn B."/>
            <person name="Bloom T."/>
            <person name="Blye J."/>
            <person name="Boguslavskiy L."/>
            <person name="Borowsky M."/>
            <person name="Boukhgalter B."/>
            <person name="Brunache A."/>
            <person name="Butler J."/>
            <person name="Calixte N."/>
            <person name="Calvo S."/>
            <person name="Camarata J."/>
            <person name="Campo K."/>
            <person name="Chang J."/>
            <person name="Cheshatsang Y."/>
            <person name="Citroen M."/>
            <person name="Collymore A."/>
            <person name="Considine T."/>
            <person name="Cook A."/>
            <person name="Cooke P."/>
            <person name="Corum B."/>
            <person name="Cuomo C."/>
            <person name="David R."/>
            <person name="Dawoe T."/>
            <person name="Degray S."/>
            <person name="Dodge S."/>
            <person name="Dooley K."/>
            <person name="Dorje P."/>
            <person name="Dorjee K."/>
            <person name="Dorris L."/>
            <person name="Duffey N."/>
            <person name="Dupes A."/>
            <person name="Elkins T."/>
            <person name="Engels R."/>
            <person name="Erickson J."/>
            <person name="Farina A."/>
            <person name="Faro S."/>
            <person name="Ferreira P."/>
            <person name="Fischer H."/>
            <person name="Fitzgerald M."/>
            <person name="Foley K."/>
            <person name="Gage D."/>
            <person name="Galagan J."/>
            <person name="Gearin G."/>
            <person name="Gnerre S."/>
            <person name="Gnirke A."/>
            <person name="Goyette A."/>
            <person name="Graham J."/>
            <person name="Grandbois E."/>
            <person name="Gyaltsen K."/>
            <person name="Hafez N."/>
            <person name="Hagopian D."/>
            <person name="Hagos B."/>
            <person name="Hall J."/>
            <person name="Hatcher B."/>
            <person name="Heller A."/>
            <person name="Higgins H."/>
            <person name="Honan T."/>
            <person name="Horn A."/>
            <person name="Houde N."/>
            <person name="Hughes L."/>
            <person name="Hulme W."/>
            <person name="Husby E."/>
            <person name="Iliev I."/>
            <person name="Jaffe D."/>
            <person name="Jones C."/>
            <person name="Kamal M."/>
            <person name="Kamat A."/>
            <person name="Kamvysselis M."/>
            <person name="Karlsson E."/>
            <person name="Kells C."/>
            <person name="Kieu A."/>
            <person name="Kisner P."/>
            <person name="Kodira C."/>
            <person name="Kulbokas E."/>
            <person name="Labutti K."/>
            <person name="Lama D."/>
            <person name="Landers T."/>
            <person name="Leger J."/>
            <person name="Levine S."/>
            <person name="Lewis D."/>
            <person name="Lewis T."/>
            <person name="Lindblad-toh K."/>
            <person name="Liu X."/>
            <person name="Lokyitsang T."/>
            <person name="Lokyitsang Y."/>
            <person name="Lucien O."/>
            <person name="Lui A."/>
            <person name="Ma L.J."/>
            <person name="Mabbitt R."/>
            <person name="Macdonald J."/>
            <person name="Maclean C."/>
            <person name="Major J."/>
            <person name="Manning J."/>
            <person name="Marabella R."/>
            <person name="Maru K."/>
            <person name="Matthews C."/>
            <person name="Mauceli E."/>
            <person name="Mccarthy M."/>
            <person name="Mcdonough S."/>
            <person name="Mcghee T."/>
            <person name="Meldrim J."/>
            <person name="Meneus L."/>
            <person name="Mesirov J."/>
            <person name="Mihalev A."/>
            <person name="Mihova T."/>
            <person name="Mikkelsen T."/>
            <person name="Mlenga V."/>
            <person name="Moru K."/>
            <person name="Mozes J."/>
            <person name="Mulrain L."/>
            <person name="Munson G."/>
            <person name="Naylor J."/>
            <person name="Newes C."/>
            <person name="Nguyen C."/>
            <person name="Nguyen N."/>
            <person name="Nguyen T."/>
            <person name="Nicol R."/>
            <person name="Nielsen C."/>
            <person name="Nizzari M."/>
            <person name="Norbu C."/>
            <person name="Norbu N."/>
            <person name="O'donnell P."/>
            <person name="Okoawo O."/>
            <person name="O'leary S."/>
            <person name="Omotosho B."/>
            <person name="O'neill K."/>
            <person name="Osman S."/>
            <person name="Parker S."/>
            <person name="Perrin D."/>
            <person name="Phunkhang P."/>
            <person name="Piqani B."/>
            <person name="Purcell S."/>
            <person name="Rachupka T."/>
            <person name="Ramasamy U."/>
            <person name="Rameau R."/>
            <person name="Ray V."/>
            <person name="Raymond C."/>
            <person name="Retta R."/>
            <person name="Richardson S."/>
            <person name="Rise C."/>
            <person name="Rodriguez J."/>
            <person name="Rogers J."/>
            <person name="Rogov P."/>
            <person name="Rutman M."/>
            <person name="Schupbach R."/>
            <person name="Seaman C."/>
            <person name="Settipalli S."/>
            <person name="Sharpe T."/>
            <person name="Sheridan J."/>
            <person name="Sherpa N."/>
            <person name="Shi J."/>
            <person name="Smirnov S."/>
            <person name="Smith C."/>
            <person name="Sougnez C."/>
            <person name="Spencer B."/>
            <person name="Stalker J."/>
            <person name="Stange-thomann N."/>
            <person name="Stavropoulos S."/>
            <person name="Stetson K."/>
            <person name="Stone C."/>
            <person name="Stone S."/>
            <person name="Stubbs M."/>
            <person name="Talamas J."/>
            <person name="Tchuinga P."/>
            <person name="Tenzing P."/>
            <person name="Tesfaye S."/>
            <person name="Theodore J."/>
            <person name="Thoulutsang Y."/>
            <person name="Topham K."/>
            <person name="Towey S."/>
            <person name="Tsamla T."/>
            <person name="Tsomo N."/>
            <person name="Vallee D."/>
            <person name="Vassiliev H."/>
            <person name="Venkataraman V."/>
            <person name="Vinson J."/>
            <person name="Vo A."/>
            <person name="Wade C."/>
            <person name="Wang S."/>
            <person name="Wangchuk T."/>
            <person name="Wangdi T."/>
            <person name="Whittaker C."/>
            <person name="Wilkinson J."/>
            <person name="Wu Y."/>
            <person name="Wyman D."/>
            <person name="Yadav S."/>
            <person name="Yang S."/>
            <person name="Yang X."/>
            <person name="Yeager S."/>
            <person name="Yee E."/>
            <person name="Young G."/>
            <person name="Zainoun J."/>
            <person name="Zembeck L."/>
            <person name="Zimmer A."/>
            <person name="Zody M."/>
            <person name="Lander E."/>
        </authorList>
    </citation>
    <scope>NUCLEOTIDE SEQUENCE [LARGE SCALE GENOMIC DNA]</scope>
</reference>
<keyword evidence="2" id="KW-1185">Reference proteome</keyword>
<name>H2YEP5_CIOSA</name>
<reference evidence="1" key="2">
    <citation type="submission" date="2025-08" db="UniProtKB">
        <authorList>
            <consortium name="Ensembl"/>
        </authorList>
    </citation>
    <scope>IDENTIFICATION</scope>
</reference>
<dbReference type="Proteomes" id="UP000007875">
    <property type="component" value="Unassembled WGS sequence"/>
</dbReference>